<dbReference type="GO" id="GO:0005884">
    <property type="term" value="C:actin filament"/>
    <property type="evidence" value="ECO:0007669"/>
    <property type="project" value="EnsemblFungi"/>
</dbReference>
<dbReference type="GO" id="GO:0030042">
    <property type="term" value="P:actin filament depolymerization"/>
    <property type="evidence" value="ECO:0007669"/>
    <property type="project" value="EnsemblFungi"/>
</dbReference>
<dbReference type="HOGENOM" id="CLU_031995_0_2_1"/>
<evidence type="ECO:0000256" key="8">
    <source>
        <dbReference type="SAM" id="MobiDB-lite"/>
    </source>
</evidence>
<name>G0VK32_NAUCA</name>
<dbReference type="GO" id="GO:0051015">
    <property type="term" value="F:actin filament binding"/>
    <property type="evidence" value="ECO:0007669"/>
    <property type="project" value="EnsemblFungi"/>
</dbReference>
<keyword evidence="5" id="KW-0009">Actin-binding</keyword>
<feature type="domain" description="ADF-H" evidence="9">
    <location>
        <begin position="6"/>
        <end position="133"/>
    </location>
</feature>
<evidence type="ECO:0000256" key="7">
    <source>
        <dbReference type="ARBA" id="ARBA00038532"/>
    </source>
</evidence>
<evidence type="ECO:0000256" key="4">
    <source>
        <dbReference type="ARBA" id="ARBA00022737"/>
    </source>
</evidence>
<reference evidence="10 11" key="1">
    <citation type="journal article" date="2011" name="Proc. Natl. Acad. Sci. U.S.A.">
        <title>Evolutionary erosion of yeast sex chromosomes by mating-type switching accidents.</title>
        <authorList>
            <person name="Gordon J.L."/>
            <person name="Armisen D."/>
            <person name="Proux-Wera E."/>
            <person name="Oheigeartaigh S.S."/>
            <person name="Byrne K.P."/>
            <person name="Wolfe K.H."/>
        </authorList>
    </citation>
    <scope>NUCLEOTIDE SEQUENCE [LARGE SCALE GENOMIC DNA]</scope>
    <source>
        <strain evidence="11">ATCC 76901 / BCRC 22586 / CBS 4309 / NBRC 1992 / NRRL Y-12630</strain>
    </source>
</reference>
<dbReference type="PANTHER" id="PTHR13759">
    <property type="entry name" value="TWINFILIN"/>
    <property type="match status" value="1"/>
</dbReference>
<keyword evidence="4" id="KW-0677">Repeat</keyword>
<organism evidence="10 11">
    <name type="scientific">Naumovozyma castellii</name>
    <name type="common">Yeast</name>
    <name type="synonym">Saccharomyces castellii</name>
    <dbReference type="NCBI Taxonomy" id="27288"/>
    <lineage>
        <taxon>Eukaryota</taxon>
        <taxon>Fungi</taxon>
        <taxon>Dikarya</taxon>
        <taxon>Ascomycota</taxon>
        <taxon>Saccharomycotina</taxon>
        <taxon>Saccharomycetes</taxon>
        <taxon>Saccharomycetales</taxon>
        <taxon>Saccharomycetaceae</taxon>
        <taxon>Naumovozyma</taxon>
    </lineage>
</organism>
<dbReference type="GO" id="GO:0140311">
    <property type="term" value="F:protein sequestering activity"/>
    <property type="evidence" value="ECO:0007669"/>
    <property type="project" value="EnsemblFungi"/>
</dbReference>
<dbReference type="KEGG" id="ncs:NCAS_0I01980"/>
<evidence type="ECO:0000256" key="3">
    <source>
        <dbReference type="ARBA" id="ARBA00022490"/>
    </source>
</evidence>
<keyword evidence="3" id="KW-0963">Cytoplasm</keyword>
<evidence type="ECO:0000259" key="9">
    <source>
        <dbReference type="PROSITE" id="PS51263"/>
    </source>
</evidence>
<dbReference type="GO" id="GO:0051014">
    <property type="term" value="P:actin filament severing"/>
    <property type="evidence" value="ECO:0007669"/>
    <property type="project" value="EnsemblFungi"/>
</dbReference>
<comment type="similarity">
    <text evidence="2">Belongs to the actin-binding proteins ADF family. Twinfilin subfamily.</text>
</comment>
<dbReference type="eggNOG" id="KOG1747">
    <property type="taxonomic scope" value="Eukaryota"/>
</dbReference>
<dbReference type="PROSITE" id="PS51263">
    <property type="entry name" value="ADF_H"/>
    <property type="match status" value="1"/>
</dbReference>
<reference key="2">
    <citation type="submission" date="2011-08" db="EMBL/GenBank/DDBJ databases">
        <title>Genome sequence of Naumovozyma castellii.</title>
        <authorList>
            <person name="Gordon J.L."/>
            <person name="Armisen D."/>
            <person name="Proux-Wera E."/>
            <person name="OhEigeartaigh S.S."/>
            <person name="Byrne K.P."/>
            <person name="Wolfe K.H."/>
        </authorList>
    </citation>
    <scope>NUCLEOTIDE SEQUENCE</scope>
    <source>
        <strain>Type strain:CBS 4309</strain>
    </source>
</reference>
<dbReference type="PANTHER" id="PTHR13759:SF1">
    <property type="entry name" value="TWINFILIN"/>
    <property type="match status" value="1"/>
</dbReference>
<feature type="compositionally biased region" description="Basic residues" evidence="8">
    <location>
        <begin position="325"/>
        <end position="336"/>
    </location>
</feature>
<dbReference type="GO" id="GO:0005737">
    <property type="term" value="C:cytoplasm"/>
    <property type="evidence" value="ECO:0007669"/>
    <property type="project" value="TreeGrafter"/>
</dbReference>
<feature type="region of interest" description="Disordered" evidence="8">
    <location>
        <begin position="296"/>
        <end position="336"/>
    </location>
</feature>
<dbReference type="GO" id="GO:0051016">
    <property type="term" value="P:barbed-end actin filament capping"/>
    <property type="evidence" value="ECO:0007669"/>
    <property type="project" value="TreeGrafter"/>
</dbReference>
<proteinExistence type="inferred from homology"/>
<evidence type="ECO:0000256" key="1">
    <source>
        <dbReference type="ARBA" id="ARBA00004245"/>
    </source>
</evidence>
<dbReference type="FunCoup" id="G0VK32">
    <property type="interactions" value="430"/>
</dbReference>
<dbReference type="GO" id="GO:0030836">
    <property type="term" value="P:positive regulation of actin filament depolymerization"/>
    <property type="evidence" value="ECO:0007669"/>
    <property type="project" value="EnsemblFungi"/>
</dbReference>
<dbReference type="RefSeq" id="XP_003678208.1">
    <property type="nucleotide sequence ID" value="XM_003678160.1"/>
</dbReference>
<gene>
    <name evidence="10" type="primary">NCAS0I01980</name>
    <name evidence="10" type="ordered locus">NCAS_0I01980</name>
</gene>
<evidence type="ECO:0000313" key="10">
    <source>
        <dbReference type="EMBL" id="CCC71866.1"/>
    </source>
</evidence>
<comment type="subunit">
    <text evidence="7">Interacts with G-actin; ADP-actin form.</text>
</comment>
<keyword evidence="6" id="KW-0206">Cytoskeleton</keyword>
<dbReference type="InParanoid" id="G0VK32"/>
<dbReference type="OrthoDB" id="10006997at2759"/>
<dbReference type="InterPro" id="IPR029006">
    <property type="entry name" value="ADF-H/Gelsolin-like_dom_sf"/>
</dbReference>
<evidence type="ECO:0000256" key="5">
    <source>
        <dbReference type="ARBA" id="ARBA00023203"/>
    </source>
</evidence>
<sequence>MSNQSGILADRSLLDTISQSLNEKTGKLVIITARISTDSTKVELDNVFSSVPDLLKTLTTDPLYVFLKDPATTADQYNFISYVPDPAPVRLKMLYASTKNTLVRQIGGNSINKQLLLTEPEEISESVENVNDKVSSTAILTDSERAGLEIAEQQRIMRSSMGNSRGHQLVSQTDGSPTPLTFNVANGKEIKDLLNEFNVISFGINMSNEQVEVTKHAKISKMEDLEITDNQPSYTIVKNGTASFFIYSCPSGSKVRDRMVYASNRTGFVNYLQTNDKLNFAKIIEIGDPDELELSLLSESPEDDKTNAAEGSISTPASHRESKFSRPRGPARKRRD</sequence>
<dbReference type="STRING" id="1064592.G0VK32"/>
<accession>G0VK32</accession>
<dbReference type="CDD" id="cd11285">
    <property type="entry name" value="ADF_Twf-N_like"/>
    <property type="match status" value="1"/>
</dbReference>
<dbReference type="SMART" id="SM00102">
    <property type="entry name" value="ADF"/>
    <property type="match status" value="2"/>
</dbReference>
<dbReference type="AlphaFoldDB" id="G0VK32"/>
<dbReference type="Pfam" id="PF00241">
    <property type="entry name" value="Cofilin_ADF"/>
    <property type="match status" value="2"/>
</dbReference>
<dbReference type="Proteomes" id="UP000001640">
    <property type="component" value="Chromosome 9"/>
</dbReference>
<protein>
    <recommendedName>
        <fullName evidence="9">ADF-H domain-containing protein</fullName>
    </recommendedName>
</protein>
<dbReference type="InterPro" id="IPR028458">
    <property type="entry name" value="Twinfilin"/>
</dbReference>
<dbReference type="EMBL" id="HE576760">
    <property type="protein sequence ID" value="CCC71866.1"/>
    <property type="molecule type" value="Genomic_DNA"/>
</dbReference>
<dbReference type="Gene3D" id="3.40.20.10">
    <property type="entry name" value="Severin"/>
    <property type="match status" value="2"/>
</dbReference>
<dbReference type="GO" id="GO:0044396">
    <property type="term" value="P:actin cortical patch organization"/>
    <property type="evidence" value="ECO:0007669"/>
    <property type="project" value="EnsemblFungi"/>
</dbReference>
<dbReference type="GO" id="GO:0003785">
    <property type="term" value="F:actin monomer binding"/>
    <property type="evidence" value="ECO:0007669"/>
    <property type="project" value="EnsemblFungi"/>
</dbReference>
<evidence type="ECO:0000313" key="11">
    <source>
        <dbReference type="Proteomes" id="UP000001640"/>
    </source>
</evidence>
<dbReference type="InterPro" id="IPR002108">
    <property type="entry name" value="ADF-H"/>
</dbReference>
<evidence type="ECO:0000256" key="6">
    <source>
        <dbReference type="ARBA" id="ARBA00023212"/>
    </source>
</evidence>
<dbReference type="SUPFAM" id="SSF55753">
    <property type="entry name" value="Actin depolymerizing proteins"/>
    <property type="match status" value="2"/>
</dbReference>
<evidence type="ECO:0000256" key="2">
    <source>
        <dbReference type="ARBA" id="ARBA00009557"/>
    </source>
</evidence>
<dbReference type="GeneID" id="96905553"/>
<keyword evidence="11" id="KW-1185">Reference proteome</keyword>
<dbReference type="OMA" id="YLFKHTH"/>
<comment type="subcellular location">
    <subcellularLocation>
        <location evidence="1">Cytoplasm</location>
        <location evidence="1">Cytoskeleton</location>
    </subcellularLocation>
</comment>